<keyword evidence="2" id="KW-1185">Reference proteome</keyword>
<dbReference type="HOGENOM" id="CLU_2720849_0_0_7"/>
<name>Q2LSG5_SYNAS</name>
<accession>Q2LSG5</accession>
<dbReference type="InParanoid" id="Q2LSG5"/>
<proteinExistence type="predicted"/>
<evidence type="ECO:0000313" key="2">
    <source>
        <dbReference type="Proteomes" id="UP000001933"/>
    </source>
</evidence>
<dbReference type="Proteomes" id="UP000001933">
    <property type="component" value="Chromosome"/>
</dbReference>
<sequence length="72" mass="8546">MMFNKIFFISCLPSKQISRLAFFKCCCNPGNNILKRIKMQYRILLPSESLFFDTRRPERVQKKVISGKKTKK</sequence>
<dbReference type="STRING" id="56780.SYN_03184"/>
<protein>
    <submittedName>
        <fullName evidence="1">Hypothetical cytosolic protein</fullName>
    </submittedName>
</protein>
<dbReference type="AlphaFoldDB" id="Q2LSG5"/>
<evidence type="ECO:0000313" key="1">
    <source>
        <dbReference type="EMBL" id="ABC77025.1"/>
    </source>
</evidence>
<organism evidence="1 2">
    <name type="scientific">Syntrophus aciditrophicus (strain SB)</name>
    <dbReference type="NCBI Taxonomy" id="56780"/>
    <lineage>
        <taxon>Bacteria</taxon>
        <taxon>Pseudomonadati</taxon>
        <taxon>Thermodesulfobacteriota</taxon>
        <taxon>Syntrophia</taxon>
        <taxon>Syntrophales</taxon>
        <taxon>Syntrophaceae</taxon>
        <taxon>Syntrophus</taxon>
    </lineage>
</organism>
<reference evidence="1 2" key="1">
    <citation type="journal article" date="2007" name="Proc. Natl. Acad. Sci. U.S.A.">
        <title>The genome of Syntrophus aciditrophicus: life at the thermodynamic limit of microbial growth.</title>
        <authorList>
            <person name="McInerney M.J."/>
            <person name="Rohlin L."/>
            <person name="Mouttaki H."/>
            <person name="Kim U."/>
            <person name="Krupp R.S."/>
            <person name="Rios-Hernandez L."/>
            <person name="Sieber J."/>
            <person name="Struchtemeyer C.G."/>
            <person name="Bhattacharyya A."/>
            <person name="Campbell J.W."/>
            <person name="Gunsalus R.P."/>
        </authorList>
    </citation>
    <scope>NUCLEOTIDE SEQUENCE [LARGE SCALE GENOMIC DNA]</scope>
    <source>
        <strain evidence="1 2">SB</strain>
    </source>
</reference>
<dbReference type="EMBL" id="CP000252">
    <property type="protein sequence ID" value="ABC77025.1"/>
    <property type="molecule type" value="Genomic_DNA"/>
</dbReference>
<gene>
    <name evidence="1" type="ORF">SYN_03184</name>
</gene>
<dbReference type="KEGG" id="sat:SYN_03184"/>